<dbReference type="EMBL" id="SDKM01000021">
    <property type="protein sequence ID" value="RYP84808.1"/>
    <property type="molecule type" value="Genomic_DNA"/>
</dbReference>
<organism evidence="10 11">
    <name type="scientific">Nocardioides guangzhouensis</name>
    <dbReference type="NCBI Taxonomy" id="2497878"/>
    <lineage>
        <taxon>Bacteria</taxon>
        <taxon>Bacillati</taxon>
        <taxon>Actinomycetota</taxon>
        <taxon>Actinomycetes</taxon>
        <taxon>Propionibacteriales</taxon>
        <taxon>Nocardioidaceae</taxon>
        <taxon>Nocardioides</taxon>
    </lineage>
</organism>
<feature type="transmembrane region" description="Helical" evidence="7">
    <location>
        <begin position="322"/>
        <end position="348"/>
    </location>
</feature>
<keyword evidence="11" id="KW-1185">Reference proteome</keyword>
<sequence>MIKVTWRNLLARKVRLLLSAFAIVLGVAFVAGSMIFTDAMGGAFDDIIEGSTADVEIAFEGANDFDAQQDNRTIPADVVPKLEALPEVESVHPQNVLQSVFVIGEDGKVVGGNGPPGLAFQYTGATSLTGKPILTLVDGDLPDAPYEIALDKDTIEKGGFDLGDKVRLATPGTPPTITTTLTGAVEFGSGGLNGATLTIFDETFMHDQFFDGKDVYTSISLNAADGVSQRELADAAQKVLPPHVVAETGDDYVEDNKASLDEILGFLQTFLLVFAGVSLVVGIFLIINTFSILVAQRSRELALLRALGASRRQINRSVVMEALAVGFVGSTVGLGVGYLLALGLRWLFGLFGLDLSQADFPVTWSTIAWSYGVGLVVTAIASILPALRASRIPPMAALRDDVALPEATLRRRVIVGIVMVVVGGTLMAVGLSVADGRNSLIAIGGGILLILIGVALMSAVLGAPVLHVFGAVYRRLFGTVGSLAAQNALRNPRRTAATASALMIGLALMAMMSIFGSSASASTDAAIGKTLTSQFIISNVVGQPFSPDVAAQARKVDGVASVTQLRQAFPEVDGGNAFVAAVDPRSMGLAFALPVQQGSLADLGPGTVAITESTSESKGYDVGDTLTMTFQGGDVPLKVVAIFPAAPAVPGDYLVSLDTLTKGGLAPLDSMVFVTKQPGASTDAVRAELERITKDLPTVTVKDPEGYAAEQKEQVNTFLYMIYGLLGLSVIIAILGVVNTLSLSVIERTREVGLLRAVGLGRRQLRTMIRLESVVVAVFGALLGMVMGVVFGSTMVLALKDQGLTELSIPWALMVTFLVAAAVTGVLAAVIPARRAARLDVLKAIATE</sequence>
<proteinExistence type="inferred from homology"/>
<gene>
    <name evidence="10" type="ORF">EKO23_14975</name>
</gene>
<keyword evidence="3 7" id="KW-0812">Transmembrane</keyword>
<evidence type="ECO:0000256" key="5">
    <source>
        <dbReference type="ARBA" id="ARBA00023136"/>
    </source>
</evidence>
<feature type="transmembrane region" description="Helical" evidence="7">
    <location>
        <begin position="413"/>
        <end position="434"/>
    </location>
</feature>
<name>A0A4Q4ZAZ3_9ACTN</name>
<keyword evidence="4 7" id="KW-1133">Transmembrane helix</keyword>
<comment type="subcellular location">
    <subcellularLocation>
        <location evidence="1">Cell membrane</location>
        <topology evidence="1">Multi-pass membrane protein</topology>
    </subcellularLocation>
</comment>
<feature type="transmembrane region" description="Helical" evidence="7">
    <location>
        <begin position="720"/>
        <end position="746"/>
    </location>
</feature>
<protein>
    <submittedName>
        <fullName evidence="10">FtsX-like permease family protein</fullName>
    </submittedName>
</protein>
<evidence type="ECO:0000256" key="4">
    <source>
        <dbReference type="ARBA" id="ARBA00022989"/>
    </source>
</evidence>
<feature type="transmembrane region" description="Helical" evidence="7">
    <location>
        <begin position="494"/>
        <end position="515"/>
    </location>
</feature>
<dbReference type="AlphaFoldDB" id="A0A4Q4ZAZ3"/>
<evidence type="ECO:0000256" key="2">
    <source>
        <dbReference type="ARBA" id="ARBA00022475"/>
    </source>
</evidence>
<evidence type="ECO:0000313" key="10">
    <source>
        <dbReference type="EMBL" id="RYP84808.1"/>
    </source>
</evidence>
<dbReference type="GO" id="GO:0005886">
    <property type="term" value="C:plasma membrane"/>
    <property type="evidence" value="ECO:0007669"/>
    <property type="project" value="UniProtKB-SubCell"/>
</dbReference>
<comment type="similarity">
    <text evidence="6">Belongs to the ABC-4 integral membrane protein family.</text>
</comment>
<evidence type="ECO:0000256" key="7">
    <source>
        <dbReference type="SAM" id="Phobius"/>
    </source>
</evidence>
<dbReference type="PANTHER" id="PTHR30572">
    <property type="entry name" value="MEMBRANE COMPONENT OF TRANSPORTER-RELATED"/>
    <property type="match status" value="1"/>
</dbReference>
<accession>A0A4Q4ZAZ3</accession>
<comment type="caution">
    <text evidence="10">The sequence shown here is derived from an EMBL/GenBank/DDBJ whole genome shotgun (WGS) entry which is preliminary data.</text>
</comment>
<keyword evidence="2" id="KW-1003">Cell membrane</keyword>
<keyword evidence="5 7" id="KW-0472">Membrane</keyword>
<evidence type="ECO:0000259" key="9">
    <source>
        <dbReference type="Pfam" id="PF12704"/>
    </source>
</evidence>
<reference evidence="10 11" key="1">
    <citation type="submission" date="2019-01" db="EMBL/GenBank/DDBJ databases">
        <title>Nocardioides guangzhouensis sp. nov., an actinobacterium isolated from soil.</title>
        <authorList>
            <person name="Fu Y."/>
            <person name="Cai Y."/>
            <person name="Lin Z."/>
            <person name="Chen P."/>
        </authorList>
    </citation>
    <scope>NUCLEOTIDE SEQUENCE [LARGE SCALE GENOMIC DNA]</scope>
    <source>
        <strain evidence="10 11">130</strain>
    </source>
</reference>
<dbReference type="InterPro" id="IPR025857">
    <property type="entry name" value="MacB_PCD"/>
</dbReference>
<dbReference type="GO" id="GO:0022857">
    <property type="term" value="F:transmembrane transporter activity"/>
    <property type="evidence" value="ECO:0007669"/>
    <property type="project" value="TreeGrafter"/>
</dbReference>
<evidence type="ECO:0000259" key="8">
    <source>
        <dbReference type="Pfam" id="PF02687"/>
    </source>
</evidence>
<dbReference type="OrthoDB" id="9780560at2"/>
<dbReference type="RefSeq" id="WP_134718660.1">
    <property type="nucleotide sequence ID" value="NZ_SDKM01000021.1"/>
</dbReference>
<feature type="domain" description="ABC3 transporter permease C-terminal" evidence="8">
    <location>
        <begin position="273"/>
        <end position="394"/>
    </location>
</feature>
<feature type="transmembrane region" description="Helical" evidence="7">
    <location>
        <begin position="440"/>
        <end position="473"/>
    </location>
</feature>
<dbReference type="InterPro" id="IPR050250">
    <property type="entry name" value="Macrolide_Exporter_MacB"/>
</dbReference>
<dbReference type="Pfam" id="PF12704">
    <property type="entry name" value="MacB_PCD"/>
    <property type="match status" value="2"/>
</dbReference>
<feature type="transmembrane region" description="Helical" evidence="7">
    <location>
        <begin position="270"/>
        <end position="295"/>
    </location>
</feature>
<evidence type="ECO:0000256" key="1">
    <source>
        <dbReference type="ARBA" id="ARBA00004651"/>
    </source>
</evidence>
<dbReference type="InterPro" id="IPR003838">
    <property type="entry name" value="ABC3_permease_C"/>
</dbReference>
<dbReference type="Proteomes" id="UP000295198">
    <property type="component" value="Unassembled WGS sequence"/>
</dbReference>
<dbReference type="PANTHER" id="PTHR30572:SF4">
    <property type="entry name" value="ABC TRANSPORTER PERMEASE YTRF"/>
    <property type="match status" value="1"/>
</dbReference>
<feature type="domain" description="ABC3 transporter permease C-terminal" evidence="8">
    <location>
        <begin position="725"/>
        <end position="840"/>
    </location>
</feature>
<evidence type="ECO:0000256" key="6">
    <source>
        <dbReference type="ARBA" id="ARBA00038076"/>
    </source>
</evidence>
<feature type="transmembrane region" description="Helical" evidence="7">
    <location>
        <begin position="773"/>
        <end position="799"/>
    </location>
</feature>
<feature type="transmembrane region" description="Helical" evidence="7">
    <location>
        <begin position="368"/>
        <end position="387"/>
    </location>
</feature>
<feature type="domain" description="MacB-like periplasmic core" evidence="9">
    <location>
        <begin position="17"/>
        <end position="238"/>
    </location>
</feature>
<evidence type="ECO:0000256" key="3">
    <source>
        <dbReference type="ARBA" id="ARBA00022692"/>
    </source>
</evidence>
<feature type="domain" description="MacB-like periplasmic core" evidence="9">
    <location>
        <begin position="495"/>
        <end position="691"/>
    </location>
</feature>
<dbReference type="Pfam" id="PF02687">
    <property type="entry name" value="FtsX"/>
    <property type="match status" value="2"/>
</dbReference>
<evidence type="ECO:0000313" key="11">
    <source>
        <dbReference type="Proteomes" id="UP000295198"/>
    </source>
</evidence>
<feature type="transmembrane region" description="Helical" evidence="7">
    <location>
        <begin position="811"/>
        <end position="833"/>
    </location>
</feature>